<dbReference type="PROSITE" id="PS51257">
    <property type="entry name" value="PROKAR_LIPOPROTEIN"/>
    <property type="match status" value="1"/>
</dbReference>
<dbReference type="InterPro" id="IPR006652">
    <property type="entry name" value="Kelch_1"/>
</dbReference>
<dbReference type="Pfam" id="PF01344">
    <property type="entry name" value="Kelch_1"/>
    <property type="match status" value="3"/>
</dbReference>
<gene>
    <name evidence="3" type="ORF">LZC94_34695</name>
</gene>
<dbReference type="EMBL" id="CP089984">
    <property type="protein sequence ID" value="WXB12987.1"/>
    <property type="molecule type" value="Genomic_DNA"/>
</dbReference>
<organism evidence="3 4">
    <name type="scientific">Pendulispora albinea</name>
    <dbReference type="NCBI Taxonomy" id="2741071"/>
    <lineage>
        <taxon>Bacteria</taxon>
        <taxon>Pseudomonadati</taxon>
        <taxon>Myxococcota</taxon>
        <taxon>Myxococcia</taxon>
        <taxon>Myxococcales</taxon>
        <taxon>Sorangiineae</taxon>
        <taxon>Pendulisporaceae</taxon>
        <taxon>Pendulispora</taxon>
    </lineage>
</organism>
<feature type="signal peptide" evidence="2">
    <location>
        <begin position="1"/>
        <end position="21"/>
    </location>
</feature>
<name>A0ABZ2LVG6_9BACT</name>
<evidence type="ECO:0000313" key="3">
    <source>
        <dbReference type="EMBL" id="WXB12987.1"/>
    </source>
</evidence>
<feature type="compositionally biased region" description="Basic and acidic residues" evidence="1">
    <location>
        <begin position="25"/>
        <end position="38"/>
    </location>
</feature>
<feature type="chain" id="PRO_5045899391" description="Galactose oxidase" evidence="2">
    <location>
        <begin position="22"/>
        <end position="386"/>
    </location>
</feature>
<evidence type="ECO:0000256" key="1">
    <source>
        <dbReference type="SAM" id="MobiDB-lite"/>
    </source>
</evidence>
<keyword evidence="2" id="KW-0732">Signal</keyword>
<dbReference type="Proteomes" id="UP001370348">
    <property type="component" value="Chromosome"/>
</dbReference>
<keyword evidence="4" id="KW-1185">Reference proteome</keyword>
<dbReference type="InterPro" id="IPR015915">
    <property type="entry name" value="Kelch-typ_b-propeller"/>
</dbReference>
<reference evidence="3 4" key="1">
    <citation type="submission" date="2021-12" db="EMBL/GenBank/DDBJ databases">
        <title>Discovery of the Pendulisporaceae a myxobacterial family with distinct sporulation behavior and unique specialized metabolism.</title>
        <authorList>
            <person name="Garcia R."/>
            <person name="Popoff A."/>
            <person name="Bader C.D."/>
            <person name="Loehr J."/>
            <person name="Walesch S."/>
            <person name="Walt C."/>
            <person name="Boldt J."/>
            <person name="Bunk B."/>
            <person name="Haeckl F.J.F.P.J."/>
            <person name="Gunesch A.P."/>
            <person name="Birkelbach J."/>
            <person name="Nuebel U."/>
            <person name="Pietschmann T."/>
            <person name="Bach T."/>
            <person name="Mueller R."/>
        </authorList>
    </citation>
    <scope>NUCLEOTIDE SEQUENCE [LARGE SCALE GENOMIC DNA]</scope>
    <source>
        <strain evidence="3 4">MSr11954</strain>
    </source>
</reference>
<proteinExistence type="predicted"/>
<feature type="region of interest" description="Disordered" evidence="1">
    <location>
        <begin position="25"/>
        <end position="90"/>
    </location>
</feature>
<accession>A0ABZ2LVG6</accession>
<dbReference type="RefSeq" id="WP_394822605.1">
    <property type="nucleotide sequence ID" value="NZ_CP089984.1"/>
</dbReference>
<evidence type="ECO:0000313" key="4">
    <source>
        <dbReference type="Proteomes" id="UP001370348"/>
    </source>
</evidence>
<dbReference type="SMART" id="SM00612">
    <property type="entry name" value="Kelch"/>
    <property type="match status" value="5"/>
</dbReference>
<dbReference type="Gene3D" id="2.120.10.80">
    <property type="entry name" value="Kelch-type beta propeller"/>
    <property type="match status" value="2"/>
</dbReference>
<dbReference type="SUPFAM" id="SSF117281">
    <property type="entry name" value="Kelch motif"/>
    <property type="match status" value="2"/>
</dbReference>
<protein>
    <recommendedName>
        <fullName evidence="5">Galactose oxidase</fullName>
    </recommendedName>
</protein>
<dbReference type="PANTHER" id="PTHR46375">
    <property type="entry name" value="KELCH REPEAT AND BTB DOMAIN-CONTAINING PROTEIN 13-RELATED"/>
    <property type="match status" value="1"/>
</dbReference>
<evidence type="ECO:0008006" key="5">
    <source>
        <dbReference type="Google" id="ProtNLM"/>
    </source>
</evidence>
<feature type="compositionally biased region" description="Basic and acidic residues" evidence="1">
    <location>
        <begin position="54"/>
        <end position="69"/>
    </location>
</feature>
<dbReference type="InterPro" id="IPR052392">
    <property type="entry name" value="Kelch-BTB_domain-containing"/>
</dbReference>
<feature type="compositionally biased region" description="Low complexity" evidence="1">
    <location>
        <begin position="70"/>
        <end position="82"/>
    </location>
</feature>
<sequence>MIASRCIAPVVAALFAFGACTAEQDLGHRPKNGERDGGPDANDGGGPGPMDGGDGSRDSGTDAKSDGRAPDGSPDASAPPSGKWTERAPMPTKRRALAAAFGANGKLYAMGGIASEVAGPLNTVEVYDPGADSWGTAPPLPTPRYALTAALGSDGRIYAIGGQADENTGTAPSTVVEAYAPGEGWVRAPSLPEGRIHAAAVAGKDGKIYVMGGQNPSRTNLATVVWYQPGAAAWTELSSPMTAPRTHLAATVGSDGTIYVAGGFGNNERLRSMESFAPSAAGAGWSTLPGLLAPRDSHILAAAGDGCLHAAGGDRGGSGSPLQSDSHEIFDPAKKQWRAGRAMPYGANTMGAATGPDGKVYIVGGGTWLATGGAWNELLVLDPLVP</sequence>
<feature type="compositionally biased region" description="Gly residues" evidence="1">
    <location>
        <begin position="43"/>
        <end position="53"/>
    </location>
</feature>
<dbReference type="PANTHER" id="PTHR46375:SF3">
    <property type="entry name" value="KELCH REPEAT AND BTB DOMAIN-CONTAINING PROTEIN 13"/>
    <property type="match status" value="1"/>
</dbReference>
<evidence type="ECO:0000256" key="2">
    <source>
        <dbReference type="SAM" id="SignalP"/>
    </source>
</evidence>